<keyword evidence="5 6" id="KW-0472">Membrane</keyword>
<feature type="transmembrane region" description="Helical" evidence="6">
    <location>
        <begin position="373"/>
        <end position="392"/>
    </location>
</feature>
<evidence type="ECO:0000256" key="6">
    <source>
        <dbReference type="SAM" id="Phobius"/>
    </source>
</evidence>
<evidence type="ECO:0000256" key="2">
    <source>
        <dbReference type="ARBA" id="ARBA00022448"/>
    </source>
</evidence>
<name>A0A4Y6UL32_9PROT</name>
<evidence type="ECO:0000256" key="5">
    <source>
        <dbReference type="ARBA" id="ARBA00023136"/>
    </source>
</evidence>
<evidence type="ECO:0000259" key="7">
    <source>
        <dbReference type="Pfam" id="PF00324"/>
    </source>
</evidence>
<feature type="transmembrane region" description="Helical" evidence="6">
    <location>
        <begin position="174"/>
        <end position="201"/>
    </location>
</feature>
<organism evidence="8 9">
    <name type="scientific">Swingsia samuiensis</name>
    <dbReference type="NCBI Taxonomy" id="1293412"/>
    <lineage>
        <taxon>Bacteria</taxon>
        <taxon>Pseudomonadati</taxon>
        <taxon>Pseudomonadota</taxon>
        <taxon>Alphaproteobacteria</taxon>
        <taxon>Acetobacterales</taxon>
        <taxon>Acetobacteraceae</taxon>
        <taxon>Swingsia</taxon>
    </lineage>
</organism>
<dbReference type="OrthoDB" id="7226274at2"/>
<keyword evidence="3 6" id="KW-0812">Transmembrane</keyword>
<dbReference type="Gene3D" id="1.20.1740.10">
    <property type="entry name" value="Amino acid/polyamine transporter I"/>
    <property type="match status" value="1"/>
</dbReference>
<accession>A0A4Y6UL32</accession>
<dbReference type="InterPro" id="IPR004841">
    <property type="entry name" value="AA-permease/SLC12A_dom"/>
</dbReference>
<feature type="transmembrane region" description="Helical" evidence="6">
    <location>
        <begin position="398"/>
        <end position="418"/>
    </location>
</feature>
<feature type="transmembrane region" description="Helical" evidence="6">
    <location>
        <begin position="311"/>
        <end position="331"/>
    </location>
</feature>
<evidence type="ECO:0000313" key="8">
    <source>
        <dbReference type="EMBL" id="QDH16745.1"/>
    </source>
</evidence>
<evidence type="ECO:0000256" key="1">
    <source>
        <dbReference type="ARBA" id="ARBA00004141"/>
    </source>
</evidence>
<keyword evidence="4 6" id="KW-1133">Transmembrane helix</keyword>
<evidence type="ECO:0000256" key="3">
    <source>
        <dbReference type="ARBA" id="ARBA00022692"/>
    </source>
</evidence>
<feature type="domain" description="Amino acid permease/ SLC12A" evidence="7">
    <location>
        <begin position="1"/>
        <end position="389"/>
    </location>
</feature>
<dbReference type="GO" id="GO:0016020">
    <property type="term" value="C:membrane"/>
    <property type="evidence" value="ECO:0007669"/>
    <property type="project" value="UniProtKB-SubCell"/>
</dbReference>
<keyword evidence="9" id="KW-1185">Reference proteome</keyword>
<dbReference type="AlphaFoldDB" id="A0A4Y6UL32"/>
<keyword evidence="2" id="KW-0813">Transport</keyword>
<evidence type="ECO:0000256" key="4">
    <source>
        <dbReference type="ARBA" id="ARBA00022989"/>
    </source>
</evidence>
<protein>
    <submittedName>
        <fullName evidence="8">Amino acid permease</fullName>
    </submittedName>
</protein>
<evidence type="ECO:0000313" key="9">
    <source>
        <dbReference type="Proteomes" id="UP000316313"/>
    </source>
</evidence>
<feature type="transmembrane region" description="Helical" evidence="6">
    <location>
        <begin position="133"/>
        <end position="154"/>
    </location>
</feature>
<gene>
    <name evidence="8" type="ORF">E3D00_03560</name>
</gene>
<dbReference type="KEGG" id="ssam:E3D00_03560"/>
<feature type="transmembrane region" description="Helical" evidence="6">
    <location>
        <begin position="99"/>
        <end position="121"/>
    </location>
</feature>
<proteinExistence type="predicted"/>
<feature type="transmembrane region" description="Helical" evidence="6">
    <location>
        <begin position="70"/>
        <end position="93"/>
    </location>
</feature>
<dbReference type="Proteomes" id="UP000316313">
    <property type="component" value="Chromosome"/>
</dbReference>
<dbReference type="PIRSF" id="PIRSF006060">
    <property type="entry name" value="AA_transporter"/>
    <property type="match status" value="1"/>
</dbReference>
<dbReference type="PANTHER" id="PTHR43495">
    <property type="entry name" value="GABA PERMEASE"/>
    <property type="match status" value="1"/>
</dbReference>
<dbReference type="EMBL" id="CP038141">
    <property type="protein sequence ID" value="QDH16745.1"/>
    <property type="molecule type" value="Genomic_DNA"/>
</dbReference>
<feature type="transmembrane region" description="Helical" evidence="6">
    <location>
        <begin position="222"/>
        <end position="246"/>
    </location>
</feature>
<dbReference type="RefSeq" id="WP_141459999.1">
    <property type="nucleotide sequence ID" value="NZ_CP038141.1"/>
</dbReference>
<dbReference type="GO" id="GO:0055085">
    <property type="term" value="P:transmembrane transport"/>
    <property type="evidence" value="ECO:0007669"/>
    <property type="project" value="InterPro"/>
</dbReference>
<reference evidence="8 9" key="1">
    <citation type="submission" date="2019-03" db="EMBL/GenBank/DDBJ databases">
        <title>The complete genome sequence of Swingsia samuiensis NBRC107927(T).</title>
        <authorList>
            <person name="Chua K.-O."/>
            <person name="Chan K.-G."/>
            <person name="See-Too W.-S."/>
        </authorList>
    </citation>
    <scope>NUCLEOTIDE SEQUENCE [LARGE SCALE GENOMIC DNA]</scope>
    <source>
        <strain evidence="8 9">AH83</strain>
    </source>
</reference>
<feature type="transmembrane region" description="Helical" evidence="6">
    <location>
        <begin position="258"/>
        <end position="279"/>
    </location>
</feature>
<dbReference type="Pfam" id="PF00324">
    <property type="entry name" value="AA_permease"/>
    <property type="match status" value="1"/>
</dbReference>
<sequence length="423" mass="44833">MISVGGIMGAGLFVGTSATISSAGPAVLLAYILAGLFVWAVMLVMGKLASQSRRKGSFITWVEESLGRQAAFVTGWSYAFLWVVTAGAQAIAGGLLLKAIMGLPVSIGAVGFIILGLVLNIMPVKAYGSAEAFLSILKLLALALFACVGFEWLFTTSGSLQLVDQHLFHDGGGFSPMGVWGVLTVVPMIVQTFSGCEIAVVAASDSMNPLENIKRAVKRLPFLILLFYFGSVLVILSVVSWTSIISGQSPFLYVMQKIGIPIAEYIAMGVTLLAVISCLNSAKYVVSRVVNELSGIGCAPTRLQKSSEGSVPVYAVILTSVAELLIVGSALYSPSHIYSVLLEASGGVIMIVYFLVCFAFIKVHRKEALTPHYLLALISSALVVVFFLIMLANHAARYDALLALGSTLAFGVLGMLFVKKRLA</sequence>
<feature type="transmembrane region" description="Helical" evidence="6">
    <location>
        <begin position="337"/>
        <end position="361"/>
    </location>
</feature>
<dbReference type="PANTHER" id="PTHR43495:SF5">
    <property type="entry name" value="GAMMA-AMINOBUTYRIC ACID PERMEASE"/>
    <property type="match status" value="1"/>
</dbReference>
<comment type="subcellular location">
    <subcellularLocation>
        <location evidence="1">Membrane</location>
        <topology evidence="1">Multi-pass membrane protein</topology>
    </subcellularLocation>
</comment>
<feature type="transmembrane region" description="Helical" evidence="6">
    <location>
        <begin position="28"/>
        <end position="49"/>
    </location>
</feature>